<evidence type="ECO:0000313" key="2">
    <source>
        <dbReference type="Proteomes" id="UP000605201"/>
    </source>
</evidence>
<dbReference type="Pfam" id="PF25952">
    <property type="entry name" value="DUF7990"/>
    <property type="match status" value="1"/>
</dbReference>
<dbReference type="Proteomes" id="UP000605201">
    <property type="component" value="Unassembled WGS sequence"/>
</dbReference>
<name>A0A8J6P3K0_9BACT</name>
<comment type="caution">
    <text evidence="1">The sequence shown here is derived from an EMBL/GenBank/DDBJ whole genome shotgun (WGS) entry which is preliminary data.</text>
</comment>
<dbReference type="AlphaFoldDB" id="A0A8J6P3K0"/>
<dbReference type="InterPro" id="IPR058303">
    <property type="entry name" value="DUF7990"/>
</dbReference>
<organism evidence="1 2">
    <name type="scientific">Candidatus Desulfatibia vada</name>
    <dbReference type="NCBI Taxonomy" id="2841696"/>
    <lineage>
        <taxon>Bacteria</taxon>
        <taxon>Pseudomonadati</taxon>
        <taxon>Thermodesulfobacteriota</taxon>
        <taxon>Desulfobacteria</taxon>
        <taxon>Desulfobacterales</taxon>
        <taxon>Desulfobacterales incertae sedis</taxon>
        <taxon>Candidatus Desulfatibia</taxon>
    </lineage>
</organism>
<sequence length="96" mass="10558">MTSILNHIKAKIVSAFKIVDEVARGKAVETIAYEVEELENIFGILVLGAFIGIPSPPIHITMDLLPDMEREFNIILEKVSTAHDPLGDLFSVLAID</sequence>
<gene>
    <name evidence="1" type="ORF">H8D96_08540</name>
</gene>
<protein>
    <submittedName>
        <fullName evidence="1">Uncharacterized protein</fullName>
    </submittedName>
</protein>
<reference evidence="1 2" key="1">
    <citation type="submission" date="2020-08" db="EMBL/GenBank/DDBJ databases">
        <title>Bridging the membrane lipid divide: bacteria of the FCB group superphylum have the potential to synthesize archaeal ether lipids.</title>
        <authorList>
            <person name="Villanueva L."/>
            <person name="Von Meijenfeldt F.A.B."/>
            <person name="Westbye A.B."/>
            <person name="Yadav S."/>
            <person name="Hopmans E.C."/>
            <person name="Dutilh B.E."/>
            <person name="Sinninghe Damste J.S."/>
        </authorList>
    </citation>
    <scope>NUCLEOTIDE SEQUENCE [LARGE SCALE GENOMIC DNA]</scope>
    <source>
        <strain evidence="1">NIOZ-UU17</strain>
    </source>
</reference>
<dbReference type="EMBL" id="JACNIG010000195">
    <property type="protein sequence ID" value="MBC8431955.1"/>
    <property type="molecule type" value="Genomic_DNA"/>
</dbReference>
<proteinExistence type="predicted"/>
<evidence type="ECO:0000313" key="1">
    <source>
        <dbReference type="EMBL" id="MBC8431955.1"/>
    </source>
</evidence>
<accession>A0A8J6P3K0</accession>